<proteinExistence type="predicted"/>
<organism evidence="2 3">
    <name type="scientific">Dothidotthia symphoricarpi CBS 119687</name>
    <dbReference type="NCBI Taxonomy" id="1392245"/>
    <lineage>
        <taxon>Eukaryota</taxon>
        <taxon>Fungi</taxon>
        <taxon>Dikarya</taxon>
        <taxon>Ascomycota</taxon>
        <taxon>Pezizomycotina</taxon>
        <taxon>Dothideomycetes</taxon>
        <taxon>Pleosporomycetidae</taxon>
        <taxon>Pleosporales</taxon>
        <taxon>Dothidotthiaceae</taxon>
        <taxon>Dothidotthia</taxon>
    </lineage>
</organism>
<reference evidence="2" key="1">
    <citation type="journal article" date="2020" name="Stud. Mycol.">
        <title>101 Dothideomycetes genomes: a test case for predicting lifestyles and emergence of pathogens.</title>
        <authorList>
            <person name="Haridas S."/>
            <person name="Albert R."/>
            <person name="Binder M."/>
            <person name="Bloem J."/>
            <person name="Labutti K."/>
            <person name="Salamov A."/>
            <person name="Andreopoulos B."/>
            <person name="Baker S."/>
            <person name="Barry K."/>
            <person name="Bills G."/>
            <person name="Bluhm B."/>
            <person name="Cannon C."/>
            <person name="Castanera R."/>
            <person name="Culley D."/>
            <person name="Daum C."/>
            <person name="Ezra D."/>
            <person name="Gonzalez J."/>
            <person name="Henrissat B."/>
            <person name="Kuo A."/>
            <person name="Liang C."/>
            <person name="Lipzen A."/>
            <person name="Lutzoni F."/>
            <person name="Magnuson J."/>
            <person name="Mondo S."/>
            <person name="Nolan M."/>
            <person name="Ohm R."/>
            <person name="Pangilinan J."/>
            <person name="Park H.-J."/>
            <person name="Ramirez L."/>
            <person name="Alfaro M."/>
            <person name="Sun H."/>
            <person name="Tritt A."/>
            <person name="Yoshinaga Y."/>
            <person name="Zwiers L.-H."/>
            <person name="Turgeon B."/>
            <person name="Goodwin S."/>
            <person name="Spatafora J."/>
            <person name="Crous P."/>
            <person name="Grigoriev I."/>
        </authorList>
    </citation>
    <scope>NUCLEOTIDE SEQUENCE</scope>
    <source>
        <strain evidence="2">CBS 119687</strain>
    </source>
</reference>
<dbReference type="RefSeq" id="XP_033526184.1">
    <property type="nucleotide sequence ID" value="XM_033671370.1"/>
</dbReference>
<dbReference type="GeneID" id="54411802"/>
<dbReference type="AlphaFoldDB" id="A0A6A6ALN6"/>
<sequence length="162" mass="18327">MSFAFILTLLALAIGAMAAPLNDGFSSAKIPKITTFADDLSLDVAHLNNTDIVGAGTGATRFECGEYKFDDGTIQTFYSQVWAGYPRDQMFCRPFKYERFHKKSGQEGKMVAAKIDLGCTCFFYTVPCDPSHYAEAWKGWDGWMNYASTDKHFKGWWCREEY</sequence>
<evidence type="ECO:0000256" key="1">
    <source>
        <dbReference type="SAM" id="SignalP"/>
    </source>
</evidence>
<accession>A0A6A6ALN6</accession>
<feature type="chain" id="PRO_5025630392" evidence="1">
    <location>
        <begin position="19"/>
        <end position="162"/>
    </location>
</feature>
<keyword evidence="1" id="KW-0732">Signal</keyword>
<dbReference type="OrthoDB" id="3726190at2759"/>
<protein>
    <submittedName>
        <fullName evidence="2">Uncharacterized protein</fullName>
    </submittedName>
</protein>
<name>A0A6A6ALN6_9PLEO</name>
<evidence type="ECO:0000313" key="2">
    <source>
        <dbReference type="EMBL" id="KAF2131797.1"/>
    </source>
</evidence>
<dbReference type="Proteomes" id="UP000799771">
    <property type="component" value="Unassembled WGS sequence"/>
</dbReference>
<feature type="signal peptide" evidence="1">
    <location>
        <begin position="1"/>
        <end position="18"/>
    </location>
</feature>
<evidence type="ECO:0000313" key="3">
    <source>
        <dbReference type="Proteomes" id="UP000799771"/>
    </source>
</evidence>
<keyword evidence="3" id="KW-1185">Reference proteome</keyword>
<gene>
    <name evidence="2" type="ORF">P153DRAFT_395101</name>
</gene>
<dbReference type="EMBL" id="ML977502">
    <property type="protein sequence ID" value="KAF2131797.1"/>
    <property type="molecule type" value="Genomic_DNA"/>
</dbReference>